<organism evidence="3 4">
    <name type="scientific">Bondarzewia mesenterica</name>
    <dbReference type="NCBI Taxonomy" id="1095465"/>
    <lineage>
        <taxon>Eukaryota</taxon>
        <taxon>Fungi</taxon>
        <taxon>Dikarya</taxon>
        <taxon>Basidiomycota</taxon>
        <taxon>Agaricomycotina</taxon>
        <taxon>Agaricomycetes</taxon>
        <taxon>Russulales</taxon>
        <taxon>Bondarzewiaceae</taxon>
        <taxon>Bondarzewia</taxon>
    </lineage>
</organism>
<dbReference type="InterPro" id="IPR011059">
    <property type="entry name" value="Metal-dep_hydrolase_composite"/>
</dbReference>
<name>A0A4S4M508_9AGAM</name>
<feature type="region of interest" description="Disordered" evidence="1">
    <location>
        <begin position="513"/>
        <end position="539"/>
    </location>
</feature>
<dbReference type="PANTHER" id="PTHR43135:SF3">
    <property type="entry name" value="ALPHA-D-RIBOSE 1-METHYLPHOSPHONATE 5-TRIPHOSPHATE DIPHOSPHATASE"/>
    <property type="match status" value="1"/>
</dbReference>
<dbReference type="InterPro" id="IPR051781">
    <property type="entry name" value="Metallo-dep_Hydrolase"/>
</dbReference>
<feature type="compositionally biased region" description="Basic and acidic residues" evidence="1">
    <location>
        <begin position="525"/>
        <end position="537"/>
    </location>
</feature>
<accession>A0A4S4M508</accession>
<evidence type="ECO:0000313" key="4">
    <source>
        <dbReference type="Proteomes" id="UP000310158"/>
    </source>
</evidence>
<protein>
    <recommendedName>
        <fullName evidence="2">Amidohydrolase-related domain-containing protein</fullName>
    </recommendedName>
</protein>
<proteinExistence type="predicted"/>
<keyword evidence="4" id="KW-1185">Reference proteome</keyword>
<dbReference type="EMBL" id="SGPL01000047">
    <property type="protein sequence ID" value="THH19371.1"/>
    <property type="molecule type" value="Genomic_DNA"/>
</dbReference>
<dbReference type="Gene3D" id="3.20.20.140">
    <property type="entry name" value="Metal-dependent hydrolases"/>
    <property type="match status" value="1"/>
</dbReference>
<sequence length="1238" mass="139061">MDTLFCPLNVVPREIWEHIAFQMVFLDPTGRPSALLPLLSTCSFLHNTLRFHHNKSLYARIFSCMFDPDAARRRFGDRAVRTSNLASQLRLYWETLKHIRGGDIHSPQNVDYFWIAFFMLMENDGRNAVQLRQAGLGPFVENFVRSRLWEDAENGWPTESPINSLALWLMWCTTTSESLAMETPEARQQLISLVLPYIVMAFKYHSFQAPDNHFLLPLPEEWERDNLYSLHTAHGYYPLYRDASRTRFTRVHYGQIIHVCAPSITAAAKLLYFARREAMPLGIPPNMPVNRADAIARGITRGQTQEDIIEVNSHRGAKFLPPTDWGWKEKLTPEELTLEEMGIWTRSLKAASAAWDNDWERVAYCWDPWSQPELKGVLYTYGSLDGLWQGRMLVPEETGYLNMIVTRDYPPQFSEMSPFMSTWPVFMRLREHHCINPALPSMPGRNPNDDLDEGIRNGWFPSVELRESGGKVVIHDRDEDIHSEYETYVEGKPNSHNEDTCRTCIATKKSQEEDLQQRVQANQERSQHAEELPRHADYEDDFSMAGLGRDLTSNDSDDEEDSYESTCSGIQDIIFTGETDPAHGVAWGRFSFLGRVRSWDGLIALVRVPSDGRTALYRLYTIHHHEHRYLASSLTYAGHLMLHTPSPLAHNIHGLERCILSNAFCSSNSPHQYWPDVHDDDTTQTAVSSGTFDVNLGTIRRSLLTGDAQYLAQRSPESIGTRIGQGTCMPVVLTLELELVSQSSSVLPPTACASRTKIFSMQLRRNVEAVATAALAESEPVFRIYAGKLFDPESLTFLTDQLVTVSECSGLVLSVRPFDAAQAIGARLSEDPRAIDLRTCTVLPGEVSWEDQLTKESLVERTLRAGVHAKRTLLAGFTTVRDLGTEGAGDADIPLRKCLSGPTPLVPGPRYFCSNRAIVSTGSYGPKSNLYVNREGIDGVTGAEAADGKDECVRAVRRQIGAGADWIKVRYMQANYRFRSRASHTSRSLANASIPTFTEDETDAIIRTAHHYGVKVAAHATNRSTVRSLLSQGIDSIEHGFDIDSRVPIEPPPFHQTDTHVPMDKLFAKAIWVPTLAAYYTISQNQGDSEIWTRATRTFHSALESGLDNIACGGDTGVFAHGDNALEMQLMVRLGADWRHVLRWATLGGWRCVRSMAWEGDAGERRLQKIAELAEDPRVVGDNEVPFGLVRRGWAADLIATSGDLEEDFEQAVSKQSIVFVMKGGRIYKRDGKEVGFA</sequence>
<dbReference type="OrthoDB" id="5595695at2759"/>
<feature type="region of interest" description="Disordered" evidence="1">
    <location>
        <begin position="545"/>
        <end position="564"/>
    </location>
</feature>
<dbReference type="SUPFAM" id="SSF51556">
    <property type="entry name" value="Metallo-dependent hydrolases"/>
    <property type="match status" value="1"/>
</dbReference>
<dbReference type="AlphaFoldDB" id="A0A4S4M508"/>
<dbReference type="InterPro" id="IPR006680">
    <property type="entry name" value="Amidohydro-rel"/>
</dbReference>
<evidence type="ECO:0000256" key="1">
    <source>
        <dbReference type="SAM" id="MobiDB-lite"/>
    </source>
</evidence>
<feature type="domain" description="Amidohydrolase-related" evidence="2">
    <location>
        <begin position="868"/>
        <end position="1153"/>
    </location>
</feature>
<dbReference type="Pfam" id="PF01979">
    <property type="entry name" value="Amidohydro_1"/>
    <property type="match status" value="1"/>
</dbReference>
<dbReference type="Gene3D" id="2.30.40.10">
    <property type="entry name" value="Urease, subunit C, domain 1"/>
    <property type="match status" value="1"/>
</dbReference>
<comment type="caution">
    <text evidence="3">The sequence shown here is derived from an EMBL/GenBank/DDBJ whole genome shotgun (WGS) entry which is preliminary data.</text>
</comment>
<dbReference type="GO" id="GO:0016810">
    <property type="term" value="F:hydrolase activity, acting on carbon-nitrogen (but not peptide) bonds"/>
    <property type="evidence" value="ECO:0007669"/>
    <property type="project" value="InterPro"/>
</dbReference>
<dbReference type="Proteomes" id="UP000310158">
    <property type="component" value="Unassembled WGS sequence"/>
</dbReference>
<dbReference type="InterPro" id="IPR032466">
    <property type="entry name" value="Metal_Hydrolase"/>
</dbReference>
<dbReference type="SUPFAM" id="SSF51338">
    <property type="entry name" value="Composite domain of metallo-dependent hydrolases"/>
    <property type="match status" value="1"/>
</dbReference>
<dbReference type="PANTHER" id="PTHR43135">
    <property type="entry name" value="ALPHA-D-RIBOSE 1-METHYLPHOSPHONATE 5-TRIPHOSPHATE DIPHOSPHATASE"/>
    <property type="match status" value="1"/>
</dbReference>
<reference evidence="3 4" key="1">
    <citation type="submission" date="2019-02" db="EMBL/GenBank/DDBJ databases">
        <title>Genome sequencing of the rare red list fungi Bondarzewia mesenterica.</title>
        <authorList>
            <person name="Buettner E."/>
            <person name="Kellner H."/>
        </authorList>
    </citation>
    <scope>NUCLEOTIDE SEQUENCE [LARGE SCALE GENOMIC DNA]</scope>
    <source>
        <strain evidence="3 4">DSM 108281</strain>
    </source>
</reference>
<evidence type="ECO:0000259" key="2">
    <source>
        <dbReference type="Pfam" id="PF01979"/>
    </source>
</evidence>
<gene>
    <name evidence="3" type="ORF">EW146_g1793</name>
</gene>
<evidence type="ECO:0000313" key="3">
    <source>
        <dbReference type="EMBL" id="THH19371.1"/>
    </source>
</evidence>